<reference evidence="2 3" key="1">
    <citation type="journal article" date="2016" name="Front. Microbiol.">
        <title>Complete Genome Sequence of Clostridium estertheticum DSM 8809, a Microbe Identified in Spoiled Vacuum Packed Beef.</title>
        <authorList>
            <person name="Yu Z."/>
            <person name="Gunn L."/>
            <person name="Brennan E."/>
            <person name="Reid R."/>
            <person name="Wall P.G."/>
            <person name="Gaora O.P."/>
            <person name="Hurley D."/>
            <person name="Bolton D."/>
            <person name="Fanning S."/>
        </authorList>
    </citation>
    <scope>NUCLEOTIDE SEQUENCE [LARGE SCALE GENOMIC DNA]</scope>
    <source>
        <strain evidence="2 3">DSM 8809</strain>
        <plasmid evidence="3">Plasmid pdsm8809</plasmid>
    </source>
</reference>
<dbReference type="Proteomes" id="UP000182569">
    <property type="component" value="Plasmid pdsm8809"/>
</dbReference>
<dbReference type="InterPro" id="IPR046085">
    <property type="entry name" value="DUF6103"/>
</dbReference>
<keyword evidence="2" id="KW-0614">Plasmid</keyword>
<accession>A0A1J0GNC8</accession>
<keyword evidence="3" id="KW-1185">Reference proteome</keyword>
<dbReference type="EMBL" id="CP015757">
    <property type="protein sequence ID" value="APC42817.1"/>
    <property type="molecule type" value="Genomic_DNA"/>
</dbReference>
<dbReference type="OrthoDB" id="94501at31979"/>
<evidence type="ECO:0000313" key="3">
    <source>
        <dbReference type="Proteomes" id="UP000182569"/>
    </source>
</evidence>
<feature type="region of interest" description="Disordered" evidence="1">
    <location>
        <begin position="56"/>
        <end position="96"/>
    </location>
</feature>
<geneLocation type="plasmid" evidence="3">
    <name>pdsm8809</name>
</geneLocation>
<evidence type="ECO:0000256" key="1">
    <source>
        <dbReference type="SAM" id="MobiDB-lite"/>
    </source>
</evidence>
<dbReference type="AlphaFoldDB" id="A0A1J0GNC8"/>
<gene>
    <name evidence="2" type="ORF">A7L45_22010</name>
</gene>
<proteinExistence type="predicted"/>
<organism evidence="2 3">
    <name type="scientific">Clostridium estertheticum subsp. estertheticum</name>
    <dbReference type="NCBI Taxonomy" id="1552"/>
    <lineage>
        <taxon>Bacteria</taxon>
        <taxon>Bacillati</taxon>
        <taxon>Bacillota</taxon>
        <taxon>Clostridia</taxon>
        <taxon>Eubacteriales</taxon>
        <taxon>Clostridiaceae</taxon>
        <taxon>Clostridium</taxon>
    </lineage>
</organism>
<evidence type="ECO:0000313" key="2">
    <source>
        <dbReference type="EMBL" id="APC42817.1"/>
    </source>
</evidence>
<dbReference type="KEGG" id="ceu:A7L45_22010"/>
<dbReference type="RefSeq" id="WP_071615096.1">
    <property type="nucleotide sequence ID" value="NZ_CP015757.1"/>
</dbReference>
<name>A0A1J0GNC8_9CLOT</name>
<sequence length="96" mass="11299">MKKIQLKVEFNDKKLKAIKVSLKEKNKDFDTEILKFLNGLYSKSVPKSLKKYIESDLEPEEKTEAIKENEKINEEIKQEGNEEISNKPLENNNNMR</sequence>
<protein>
    <submittedName>
        <fullName evidence="2">Uncharacterized protein</fullName>
    </submittedName>
</protein>
<feature type="compositionally biased region" description="Basic and acidic residues" evidence="1">
    <location>
        <begin position="60"/>
        <end position="80"/>
    </location>
</feature>
<dbReference type="Pfam" id="PF19598">
    <property type="entry name" value="DUF6103"/>
    <property type="match status" value="1"/>
</dbReference>